<dbReference type="InterPro" id="IPR040570">
    <property type="entry name" value="LAL_C2"/>
</dbReference>
<protein>
    <submittedName>
        <fullName evidence="6">ATP-grasp domain-containing protein</fullName>
    </submittedName>
</protein>
<dbReference type="InterPro" id="IPR041472">
    <property type="entry name" value="BL00235/CARNS1_N"/>
</dbReference>
<keyword evidence="2 4" id="KW-0547">Nucleotide-binding</keyword>
<evidence type="ECO:0000259" key="5">
    <source>
        <dbReference type="PROSITE" id="PS50975"/>
    </source>
</evidence>
<accession>A0A895YA44</accession>
<feature type="domain" description="ATP-grasp" evidence="5">
    <location>
        <begin position="122"/>
        <end position="321"/>
    </location>
</feature>
<dbReference type="EMBL" id="CP070499">
    <property type="protein sequence ID" value="QSB14617.1"/>
    <property type="molecule type" value="Genomic_DNA"/>
</dbReference>
<organism evidence="6 7">
    <name type="scientific">Natronosporangium hydrolyticum</name>
    <dbReference type="NCBI Taxonomy" id="2811111"/>
    <lineage>
        <taxon>Bacteria</taxon>
        <taxon>Bacillati</taxon>
        <taxon>Actinomycetota</taxon>
        <taxon>Actinomycetes</taxon>
        <taxon>Micromonosporales</taxon>
        <taxon>Micromonosporaceae</taxon>
        <taxon>Natronosporangium</taxon>
    </lineage>
</organism>
<dbReference type="Pfam" id="PF18130">
    <property type="entry name" value="ATPgrasp_N"/>
    <property type="match status" value="1"/>
</dbReference>
<dbReference type="SMART" id="SM01209">
    <property type="entry name" value="GARS_A"/>
    <property type="match status" value="1"/>
</dbReference>
<evidence type="ECO:0000256" key="4">
    <source>
        <dbReference type="PROSITE-ProRule" id="PRU00409"/>
    </source>
</evidence>
<dbReference type="PANTHER" id="PTHR43585:SF2">
    <property type="entry name" value="ATP-GRASP ENZYME FSQD"/>
    <property type="match status" value="1"/>
</dbReference>
<dbReference type="SUPFAM" id="SSF56059">
    <property type="entry name" value="Glutathione synthetase ATP-binding domain-like"/>
    <property type="match status" value="1"/>
</dbReference>
<dbReference type="RefSeq" id="WP_239676765.1">
    <property type="nucleotide sequence ID" value="NZ_CP070499.1"/>
</dbReference>
<evidence type="ECO:0000313" key="7">
    <source>
        <dbReference type="Proteomes" id="UP000662857"/>
    </source>
</evidence>
<keyword evidence="1" id="KW-0436">Ligase</keyword>
<dbReference type="InterPro" id="IPR052032">
    <property type="entry name" value="ATP-dep_AA_Ligase"/>
</dbReference>
<dbReference type="AlphaFoldDB" id="A0A895YA44"/>
<evidence type="ECO:0000256" key="1">
    <source>
        <dbReference type="ARBA" id="ARBA00022598"/>
    </source>
</evidence>
<dbReference type="GO" id="GO:0005524">
    <property type="term" value="F:ATP binding"/>
    <property type="evidence" value="ECO:0007669"/>
    <property type="project" value="UniProtKB-UniRule"/>
</dbReference>
<dbReference type="Gene3D" id="3.30.470.20">
    <property type="entry name" value="ATP-grasp fold, B domain"/>
    <property type="match status" value="1"/>
</dbReference>
<evidence type="ECO:0000313" key="6">
    <source>
        <dbReference type="EMBL" id="QSB14617.1"/>
    </source>
</evidence>
<reference evidence="6" key="1">
    <citation type="submission" date="2021-02" db="EMBL/GenBank/DDBJ databases">
        <title>Natrosporangium hydrolyticum gen. nov., sp. nov, a haloalkaliphilic actinobacterium from a soda solonchak soil.</title>
        <authorList>
            <person name="Sorokin D.Y."/>
            <person name="Khijniak T.V."/>
            <person name="Zakharycheva A.P."/>
            <person name="Boueva O.V."/>
            <person name="Ariskina E.V."/>
            <person name="Hahnke R.L."/>
            <person name="Bunk B."/>
            <person name="Sproer C."/>
            <person name="Schumann P."/>
            <person name="Evtushenko L.I."/>
            <person name="Kublanov I.V."/>
        </authorList>
    </citation>
    <scope>NUCLEOTIDE SEQUENCE</scope>
    <source>
        <strain evidence="6">DSM 106523</strain>
    </source>
</reference>
<sequence length="431" mass="45170">MGHLLLVESWVGAMSTLLPRAIHEAGHRFTFVTRELAHYLRAYRGPGVHPLLTADHVLTTETNDPESLAAQVARWHSVFRFDGVMTSCDYYLTVAARLAAELGLPGPEPAAVARATRKDQTRRAMRDAGLPTGRFAVAEQWPELAAAADRVGYPLICKPVDLCAGMYVRRVGDRAELRTAYEALAGFPVNARQQLRAPQILLEEIFEGPEVSVETVTIDGVTEVIGVTDKRLAGDACFIETGHMFPADLPAGAATAAAEAAVQALSAVGFDRGVAHTELRLTAAGPRVVEINPRPAGNQITELVRLVTGVDLPMVAAQLAAGQRPATQPQHTGVGSAAVAFRLPPHGGVLTSVTGTDPLAAAAEVVEWSVKPPGTRVADPTSNNAYVGQVLVTDPGGGAGARAEQLADQLLVTVAADPVPDTSAAAPVAGS</sequence>
<dbReference type="Proteomes" id="UP000662857">
    <property type="component" value="Chromosome"/>
</dbReference>
<dbReference type="KEGG" id="nhy:JQS43_24655"/>
<proteinExistence type="predicted"/>
<dbReference type="InterPro" id="IPR011761">
    <property type="entry name" value="ATP-grasp"/>
</dbReference>
<dbReference type="GO" id="GO:0046872">
    <property type="term" value="F:metal ion binding"/>
    <property type="evidence" value="ECO:0007669"/>
    <property type="project" value="InterPro"/>
</dbReference>
<evidence type="ECO:0000256" key="3">
    <source>
        <dbReference type="ARBA" id="ARBA00022840"/>
    </source>
</evidence>
<evidence type="ECO:0000256" key="2">
    <source>
        <dbReference type="ARBA" id="ARBA00022741"/>
    </source>
</evidence>
<keyword evidence="3 4" id="KW-0067">ATP-binding</keyword>
<dbReference type="PROSITE" id="PS50975">
    <property type="entry name" value="ATP_GRASP"/>
    <property type="match status" value="1"/>
</dbReference>
<dbReference type="Pfam" id="PF18603">
    <property type="entry name" value="LAL_C2"/>
    <property type="match status" value="1"/>
</dbReference>
<dbReference type="PANTHER" id="PTHR43585">
    <property type="entry name" value="FUMIPYRROLE BIOSYNTHESIS PROTEIN C"/>
    <property type="match status" value="1"/>
</dbReference>
<name>A0A895YA44_9ACTN</name>
<gene>
    <name evidence="6" type="ORF">JQS43_24655</name>
</gene>
<dbReference type="GO" id="GO:0016874">
    <property type="term" value="F:ligase activity"/>
    <property type="evidence" value="ECO:0007669"/>
    <property type="project" value="UniProtKB-KW"/>
</dbReference>
<keyword evidence="7" id="KW-1185">Reference proteome</keyword>
<dbReference type="Pfam" id="PF13535">
    <property type="entry name" value="ATP-grasp_4"/>
    <property type="match status" value="1"/>
</dbReference>
<dbReference type="Gene3D" id="3.40.50.20">
    <property type="match status" value="1"/>
</dbReference>